<dbReference type="EMBL" id="JAPFFF010000009">
    <property type="protein sequence ID" value="KAK8881880.1"/>
    <property type="molecule type" value="Genomic_DNA"/>
</dbReference>
<dbReference type="SMART" id="SM00507">
    <property type="entry name" value="HNHc"/>
    <property type="match status" value="1"/>
</dbReference>
<evidence type="ECO:0000313" key="3">
    <source>
        <dbReference type="Proteomes" id="UP001470230"/>
    </source>
</evidence>
<name>A0ABR2JSJ8_9EUKA</name>
<dbReference type="Gene3D" id="3.90.75.20">
    <property type="match status" value="1"/>
</dbReference>
<sequence length="189" mass="22575">MSTDLATEFVPLIGFENSYEILNQYPFTIRNKIDGKIVSEYFHNDYVQVFLNKKTYLKHRLIALQFIPNPNNLPQVDHLNHNRSDNRIDNLRWVSSTTNQLNKSSNRRVVYEFVNDIPEEAIKVNSYGGHDFENYYYCDNIFYLYNGMQYRKLHVNENKTGFKIVNMLDINGNKVRVYYSKFKKLYDLE</sequence>
<evidence type="ECO:0000259" key="1">
    <source>
        <dbReference type="SMART" id="SM00507"/>
    </source>
</evidence>
<dbReference type="Proteomes" id="UP001470230">
    <property type="component" value="Unassembled WGS sequence"/>
</dbReference>
<keyword evidence="3" id="KW-1185">Reference proteome</keyword>
<dbReference type="SUPFAM" id="SSF54060">
    <property type="entry name" value="His-Me finger endonucleases"/>
    <property type="match status" value="1"/>
</dbReference>
<dbReference type="InterPro" id="IPR044925">
    <property type="entry name" value="His-Me_finger_sf"/>
</dbReference>
<dbReference type="Pfam" id="PF13392">
    <property type="entry name" value="HNH_3"/>
    <property type="match status" value="1"/>
</dbReference>
<comment type="caution">
    <text evidence="2">The sequence shown here is derived from an EMBL/GenBank/DDBJ whole genome shotgun (WGS) entry which is preliminary data.</text>
</comment>
<dbReference type="InterPro" id="IPR003615">
    <property type="entry name" value="HNH_nuc"/>
</dbReference>
<evidence type="ECO:0000313" key="2">
    <source>
        <dbReference type="EMBL" id="KAK8881880.1"/>
    </source>
</evidence>
<reference evidence="2 3" key="1">
    <citation type="submission" date="2024-04" db="EMBL/GenBank/DDBJ databases">
        <title>Tritrichomonas musculus Genome.</title>
        <authorList>
            <person name="Alves-Ferreira E."/>
            <person name="Grigg M."/>
            <person name="Lorenzi H."/>
            <person name="Galac M."/>
        </authorList>
    </citation>
    <scope>NUCLEOTIDE SEQUENCE [LARGE SCALE GENOMIC DNA]</scope>
    <source>
        <strain evidence="2 3">EAF2021</strain>
    </source>
</reference>
<organism evidence="2 3">
    <name type="scientific">Tritrichomonas musculus</name>
    <dbReference type="NCBI Taxonomy" id="1915356"/>
    <lineage>
        <taxon>Eukaryota</taxon>
        <taxon>Metamonada</taxon>
        <taxon>Parabasalia</taxon>
        <taxon>Tritrichomonadida</taxon>
        <taxon>Tritrichomonadidae</taxon>
        <taxon>Tritrichomonas</taxon>
    </lineage>
</organism>
<accession>A0ABR2JSJ8</accession>
<protein>
    <recommendedName>
        <fullName evidence="1">HNH nuclease domain-containing protein</fullName>
    </recommendedName>
</protein>
<feature type="domain" description="HNH nuclease" evidence="1">
    <location>
        <begin position="52"/>
        <end position="100"/>
    </location>
</feature>
<proteinExistence type="predicted"/>
<gene>
    <name evidence="2" type="ORF">M9Y10_044517</name>
</gene>